<gene>
    <name evidence="7" type="ORF">QP520_08145</name>
</gene>
<keyword evidence="5" id="KW-0680">Restriction system</keyword>
<dbReference type="PROSITE" id="PS00092">
    <property type="entry name" value="N6_MTASE"/>
    <property type="match status" value="1"/>
</dbReference>
<reference evidence="7" key="1">
    <citation type="submission" date="2023-05" db="EMBL/GenBank/DDBJ databases">
        <title>Cataloging the Phylogenetic Diversity of Human Bladder Bacteria.</title>
        <authorList>
            <person name="Du J."/>
        </authorList>
    </citation>
    <scope>NUCLEOTIDE SEQUENCE</scope>
    <source>
        <strain evidence="7">UMB10101</strain>
    </source>
</reference>
<evidence type="ECO:0000313" key="8">
    <source>
        <dbReference type="Proteomes" id="UP001236274"/>
    </source>
</evidence>
<evidence type="ECO:0000256" key="5">
    <source>
        <dbReference type="ARBA" id="ARBA00022747"/>
    </source>
</evidence>
<evidence type="ECO:0000256" key="1">
    <source>
        <dbReference type="ARBA" id="ARBA00006594"/>
    </source>
</evidence>
<evidence type="ECO:0000256" key="4">
    <source>
        <dbReference type="ARBA" id="ARBA00022691"/>
    </source>
</evidence>
<dbReference type="Proteomes" id="UP001236274">
    <property type="component" value="Unassembled WGS sequence"/>
</dbReference>
<dbReference type="PRINTS" id="PR00506">
    <property type="entry name" value="D21N6MTFRASE"/>
</dbReference>
<evidence type="ECO:0000313" key="7">
    <source>
        <dbReference type="EMBL" id="MDK7357595.1"/>
    </source>
</evidence>
<evidence type="ECO:0000259" key="6">
    <source>
        <dbReference type="Pfam" id="PF01555"/>
    </source>
</evidence>
<dbReference type="InterPro" id="IPR002295">
    <property type="entry name" value="N4/N6-MTase_EcoPI_Mod-like"/>
</dbReference>
<feature type="domain" description="DNA methylase N-4/N-6" evidence="6">
    <location>
        <begin position="112"/>
        <end position="357"/>
    </location>
</feature>
<comment type="caution">
    <text evidence="7">The sequence shown here is derived from an EMBL/GenBank/DDBJ whole genome shotgun (WGS) entry which is preliminary data.</text>
</comment>
<dbReference type="GO" id="GO:0003677">
    <property type="term" value="F:DNA binding"/>
    <property type="evidence" value="ECO:0007669"/>
    <property type="project" value="InterPro"/>
</dbReference>
<keyword evidence="3 7" id="KW-0808">Transferase</keyword>
<dbReference type="GO" id="GO:0032259">
    <property type="term" value="P:methylation"/>
    <property type="evidence" value="ECO:0007669"/>
    <property type="project" value="UniProtKB-KW"/>
</dbReference>
<dbReference type="InterPro" id="IPR002941">
    <property type="entry name" value="DNA_methylase_N4/N6"/>
</dbReference>
<dbReference type="InterPro" id="IPR029063">
    <property type="entry name" value="SAM-dependent_MTases_sf"/>
</dbReference>
<dbReference type="RefSeq" id="WP_285418091.1">
    <property type="nucleotide sequence ID" value="NZ_JASORJ010000018.1"/>
</dbReference>
<dbReference type="InterPro" id="IPR002052">
    <property type="entry name" value="DNA_methylase_N6_adenine_CS"/>
</dbReference>
<name>A0AAJ1QAX1_9FIRM</name>
<keyword evidence="4" id="KW-0949">S-adenosyl-L-methionine</keyword>
<dbReference type="EMBL" id="JASORJ010000018">
    <property type="protein sequence ID" value="MDK7357595.1"/>
    <property type="molecule type" value="Genomic_DNA"/>
</dbReference>
<dbReference type="Gene3D" id="3.40.50.150">
    <property type="entry name" value="Vaccinia Virus protein VP39"/>
    <property type="match status" value="1"/>
</dbReference>
<dbReference type="GO" id="GO:0008170">
    <property type="term" value="F:N-methyltransferase activity"/>
    <property type="evidence" value="ECO:0007669"/>
    <property type="project" value="InterPro"/>
</dbReference>
<comment type="similarity">
    <text evidence="1">Belongs to the N(4)/N(6)-methyltransferase family.</text>
</comment>
<evidence type="ECO:0000256" key="3">
    <source>
        <dbReference type="ARBA" id="ARBA00022679"/>
    </source>
</evidence>
<dbReference type="EC" id="2.1.1.-" evidence="7"/>
<sequence>MKLNQIEKRYLINLIESGEQIPEDYKYLLFPNLQEEYELTYAGKMRREDILAGEDGTLPVPLQLERVFNGKEHPAFEDGWKNMIVFGDNLQFLKTINENKDPLIKDKVKGKVKLIYIDPPFATQDEFQNKEGAKAYSDKKKGSEFLEFIRRRLILAKEILSDDGAIYVHLDQKMGHYVKVILDEVFGKNNFRNEIIWCYKTTLRSSKEKFGKDHDIIYFYANHLHTICPDRRDFPASESTLKRWAPYADDTGFVSNSHFAGSESTIIDTSDETKGFNINNGIPRDWWEISANVSKGNTSEVISGKYPTQKPEELLARIIKASTNEGDLIMDFFGGSGTSMAVAEKLGRRWITCDLGKLSYLTMQKRLLLINEGKDLLDKNTKAKKYNKPARSFITCKLGMYDLGTTLNLEWNKYKHFVSQLFEYNAKEVKTSGIQFDGDKRGFPVKVFNYIEHKDSAVDYNYISELHKNIKSKRYSRVYIVAPATRVDFIADYEELDDTRYYFLKVPYEMIEELHKTPFTKSRQPRSKDDVNDIEEMKGFQFIYTPEVECVFKNGKKDTILSVTKFISDPLNGGEMDNFSTLSSIFVNYDYNGKEFLMDDVRFWSEIESDKKENKDTKVNYDDEKPTSIEWKIPTKLLGDMTVFIFTDIYGNDVTVSLSKEK</sequence>
<evidence type="ECO:0000256" key="2">
    <source>
        <dbReference type="ARBA" id="ARBA00022603"/>
    </source>
</evidence>
<protein>
    <submittedName>
        <fullName evidence="7">Site-specific DNA-methyltransferase</fullName>
        <ecNumber evidence="7">2.1.1.-</ecNumber>
    </submittedName>
</protein>
<organism evidence="7 8">
    <name type="scientific">Veillonella atypica</name>
    <dbReference type="NCBI Taxonomy" id="39777"/>
    <lineage>
        <taxon>Bacteria</taxon>
        <taxon>Bacillati</taxon>
        <taxon>Bacillota</taxon>
        <taxon>Negativicutes</taxon>
        <taxon>Veillonellales</taxon>
        <taxon>Veillonellaceae</taxon>
        <taxon>Veillonella</taxon>
    </lineage>
</organism>
<dbReference type="Pfam" id="PF01555">
    <property type="entry name" value="N6_N4_Mtase"/>
    <property type="match status" value="1"/>
</dbReference>
<proteinExistence type="inferred from homology"/>
<dbReference type="GO" id="GO:0009307">
    <property type="term" value="P:DNA restriction-modification system"/>
    <property type="evidence" value="ECO:0007669"/>
    <property type="project" value="UniProtKB-KW"/>
</dbReference>
<keyword evidence="2 7" id="KW-0489">Methyltransferase</keyword>
<accession>A0AAJ1QAX1</accession>
<dbReference type="SUPFAM" id="SSF53335">
    <property type="entry name" value="S-adenosyl-L-methionine-dependent methyltransferases"/>
    <property type="match status" value="1"/>
</dbReference>
<dbReference type="AlphaFoldDB" id="A0AAJ1QAX1"/>